<dbReference type="InterPro" id="IPR004648">
    <property type="entry name" value="Oligpept_transpt"/>
</dbReference>
<evidence type="ECO:0000256" key="2">
    <source>
        <dbReference type="ARBA" id="ARBA00005484"/>
    </source>
</evidence>
<keyword evidence="7 9" id="KW-1133">Transmembrane helix</keyword>
<dbReference type="EMBL" id="JAHRHJ020000001">
    <property type="protein sequence ID" value="KAH9329166.1"/>
    <property type="molecule type" value="Genomic_DNA"/>
</dbReference>
<sequence length="348" mass="38747">MGYTLPINPIANVFFEVYGYMSMSQTVAFLADFKLGHYIKIPPRSMFLVQLISMVVAGIVNLGVEWWLLNSIHNIFQDSRLPSDSPWTCPSDHVFLDASGGTNMGLIENCNGRKRPAEDQEFDNGEGYKRLCRPVGREYEHGLSAEYKKMGMMDNNIQSVIDSDDIFIYNYNGTGNSAFINDDEQLIIHGDLGRSIRSPGEDYTSLSFGYGANLLTDLHKDSDEVVKNSEVGLSCYDAENPLEGLDLFFDDVGLDFGVQEDNERLRESHVVADHKHADEGCESELICNENVWAAAACTLNTTEQAFIEENEVHDWLFSSDQADPSLGYCSGDLLEPSMTHLLKGMAGS</sequence>
<reference evidence="10 11" key="1">
    <citation type="journal article" date="2021" name="Nat. Plants">
        <title>The Taxus genome provides insights into paclitaxel biosynthesis.</title>
        <authorList>
            <person name="Xiong X."/>
            <person name="Gou J."/>
            <person name="Liao Q."/>
            <person name="Li Y."/>
            <person name="Zhou Q."/>
            <person name="Bi G."/>
            <person name="Li C."/>
            <person name="Du R."/>
            <person name="Wang X."/>
            <person name="Sun T."/>
            <person name="Guo L."/>
            <person name="Liang H."/>
            <person name="Lu P."/>
            <person name="Wu Y."/>
            <person name="Zhang Z."/>
            <person name="Ro D.K."/>
            <person name="Shang Y."/>
            <person name="Huang S."/>
            <person name="Yan J."/>
        </authorList>
    </citation>
    <scope>NUCLEOTIDE SEQUENCE [LARGE SCALE GENOMIC DNA]</scope>
    <source>
        <strain evidence="10">Ta-2019</strain>
    </source>
</reference>
<keyword evidence="3" id="KW-0813">Transport</keyword>
<evidence type="ECO:0000256" key="8">
    <source>
        <dbReference type="ARBA" id="ARBA00023136"/>
    </source>
</evidence>
<keyword evidence="8 9" id="KW-0472">Membrane</keyword>
<proteinExistence type="inferred from homology"/>
<evidence type="ECO:0000313" key="11">
    <source>
        <dbReference type="Proteomes" id="UP000824469"/>
    </source>
</evidence>
<accession>A0AA38LMI1</accession>
<comment type="subcellular location">
    <subcellularLocation>
        <location evidence="1">Membrane</location>
        <topology evidence="1">Multi-pass membrane protein</topology>
    </subcellularLocation>
</comment>
<evidence type="ECO:0000256" key="4">
    <source>
        <dbReference type="ARBA" id="ARBA00022692"/>
    </source>
</evidence>
<evidence type="ECO:0000256" key="3">
    <source>
        <dbReference type="ARBA" id="ARBA00022448"/>
    </source>
</evidence>
<keyword evidence="5" id="KW-0571">Peptide transport</keyword>
<evidence type="ECO:0000256" key="5">
    <source>
        <dbReference type="ARBA" id="ARBA00022856"/>
    </source>
</evidence>
<evidence type="ECO:0000313" key="10">
    <source>
        <dbReference type="EMBL" id="KAH9329166.1"/>
    </source>
</evidence>
<evidence type="ECO:0000256" key="9">
    <source>
        <dbReference type="SAM" id="Phobius"/>
    </source>
</evidence>
<dbReference type="Proteomes" id="UP000824469">
    <property type="component" value="Unassembled WGS sequence"/>
</dbReference>
<keyword evidence="11" id="KW-1185">Reference proteome</keyword>
<keyword evidence="4 9" id="KW-0812">Transmembrane</keyword>
<dbReference type="PANTHER" id="PTHR22601">
    <property type="entry name" value="ISP4 LIKE PROTEIN"/>
    <property type="match status" value="1"/>
</dbReference>
<organism evidence="10 11">
    <name type="scientific">Taxus chinensis</name>
    <name type="common">Chinese yew</name>
    <name type="synonym">Taxus wallichiana var. chinensis</name>
    <dbReference type="NCBI Taxonomy" id="29808"/>
    <lineage>
        <taxon>Eukaryota</taxon>
        <taxon>Viridiplantae</taxon>
        <taxon>Streptophyta</taxon>
        <taxon>Embryophyta</taxon>
        <taxon>Tracheophyta</taxon>
        <taxon>Spermatophyta</taxon>
        <taxon>Pinopsida</taxon>
        <taxon>Pinidae</taxon>
        <taxon>Conifers II</taxon>
        <taxon>Cupressales</taxon>
        <taxon>Taxaceae</taxon>
        <taxon>Taxus</taxon>
    </lineage>
</organism>
<dbReference type="AlphaFoldDB" id="A0AA38LMI1"/>
<comment type="similarity">
    <text evidence="2">Belongs to the oligopeptide OPT transporter (TC 2.A.67.1) family.</text>
</comment>
<evidence type="ECO:0000256" key="1">
    <source>
        <dbReference type="ARBA" id="ARBA00004141"/>
    </source>
</evidence>
<evidence type="ECO:0000256" key="7">
    <source>
        <dbReference type="ARBA" id="ARBA00022989"/>
    </source>
</evidence>
<name>A0AA38LMI1_TAXCH</name>
<comment type="caution">
    <text evidence="10">The sequence shown here is derived from an EMBL/GenBank/DDBJ whole genome shotgun (WGS) entry which is preliminary data.</text>
</comment>
<dbReference type="GO" id="GO:0015031">
    <property type="term" value="P:protein transport"/>
    <property type="evidence" value="ECO:0007669"/>
    <property type="project" value="UniProtKB-KW"/>
</dbReference>
<dbReference type="Pfam" id="PF03169">
    <property type="entry name" value="OPT"/>
    <property type="match status" value="1"/>
</dbReference>
<dbReference type="OMA" id="CESELIC"/>
<dbReference type="GO" id="GO:0035673">
    <property type="term" value="F:oligopeptide transmembrane transporter activity"/>
    <property type="evidence" value="ECO:0007669"/>
    <property type="project" value="InterPro"/>
</dbReference>
<dbReference type="InterPro" id="IPR004813">
    <property type="entry name" value="OPT"/>
</dbReference>
<evidence type="ECO:0000256" key="6">
    <source>
        <dbReference type="ARBA" id="ARBA00022927"/>
    </source>
</evidence>
<keyword evidence="6" id="KW-0653">Protein transport</keyword>
<protein>
    <submittedName>
        <fullName evidence="10">Uncharacterized protein</fullName>
    </submittedName>
</protein>
<gene>
    <name evidence="10" type="ORF">KI387_001274</name>
</gene>
<feature type="transmembrane region" description="Helical" evidence="9">
    <location>
        <begin position="47"/>
        <end position="69"/>
    </location>
</feature>
<dbReference type="GO" id="GO:0016020">
    <property type="term" value="C:membrane"/>
    <property type="evidence" value="ECO:0007669"/>
    <property type="project" value="UniProtKB-SubCell"/>
</dbReference>